<organism evidence="2 3">
    <name type="scientific">candidate division TA06 bacterium</name>
    <dbReference type="NCBI Taxonomy" id="2250710"/>
    <lineage>
        <taxon>Bacteria</taxon>
        <taxon>Bacteria division TA06</taxon>
    </lineage>
</organism>
<dbReference type="NCBIfam" id="NF033709">
    <property type="entry name" value="PorV_fam"/>
    <property type="match status" value="1"/>
</dbReference>
<reference evidence="2 3" key="1">
    <citation type="submission" date="2019-03" db="EMBL/GenBank/DDBJ databases">
        <title>Metabolic potential of uncultured bacteria and archaea associated with petroleum seepage in deep-sea sediments.</title>
        <authorList>
            <person name="Dong X."/>
            <person name="Hubert C."/>
        </authorList>
    </citation>
    <scope>NUCLEOTIDE SEQUENCE [LARGE SCALE GENOMIC DNA]</scope>
    <source>
        <strain evidence="2">E44_bin18</strain>
    </source>
</reference>
<evidence type="ECO:0000313" key="3">
    <source>
        <dbReference type="Proteomes" id="UP000315525"/>
    </source>
</evidence>
<feature type="domain" description="Type IX secretion system protein PorV" evidence="1">
    <location>
        <begin position="36"/>
        <end position="261"/>
    </location>
</feature>
<dbReference type="AlphaFoldDB" id="A0A523UNH6"/>
<dbReference type="Proteomes" id="UP000315525">
    <property type="component" value="Unassembled WGS sequence"/>
</dbReference>
<accession>A0A523UNH6</accession>
<dbReference type="Pfam" id="PF19572">
    <property type="entry name" value="PorV"/>
    <property type="match status" value="1"/>
</dbReference>
<protein>
    <submittedName>
        <fullName evidence="2">PorV/PorQ family protein</fullName>
    </submittedName>
</protein>
<proteinExistence type="predicted"/>
<dbReference type="EMBL" id="SOJN01000138">
    <property type="protein sequence ID" value="TET44103.1"/>
    <property type="molecule type" value="Genomic_DNA"/>
</dbReference>
<evidence type="ECO:0000313" key="2">
    <source>
        <dbReference type="EMBL" id="TET44103.1"/>
    </source>
</evidence>
<gene>
    <name evidence="2" type="ORF">E3J62_11280</name>
</gene>
<comment type="caution">
    <text evidence="2">The sequence shown here is derived from an EMBL/GenBank/DDBJ whole genome shotgun (WGS) entry which is preliminary data.</text>
</comment>
<dbReference type="Gene3D" id="2.40.160.60">
    <property type="entry name" value="Outer membrane protein transport protein (OMPP1/FadL/TodX)"/>
    <property type="match status" value="1"/>
</dbReference>
<dbReference type="InterPro" id="IPR045741">
    <property type="entry name" value="PorV"/>
</dbReference>
<sequence>MLRRRLMKQLFVAIITVALTTLLWAGASFGTASQAGAIFLTIFPGARPSGMGAAFSSIADDATAPFYNPAGLGFQDVTAISLMHSNWLTGLYPDMYYEYFGLAHPVKGLGVIGANIIYLTTGETQATDVFGTPLARFRTFDLSAGVSYGVEIREDISIGFGLKFIYSYLAPGWLIAYLYNEPGGGAGSSWGADAGILYRTPLRGLYLSTVLQNFGPDLRYLEAGDTDPLPRTLRIGASYRLLEEEPNWLIVSGEIISVLVGVTSSFNETFRDAWKCGGVEYTYNDFLSARVGYFNDENGVRKGPTFGGGIKFRDFQFDLGVDSELYEFDTENYRFSVNYSFR</sequence>
<evidence type="ECO:0000259" key="1">
    <source>
        <dbReference type="Pfam" id="PF19572"/>
    </source>
</evidence>
<name>A0A523UNH6_UNCT6</name>
<dbReference type="SUPFAM" id="SSF56935">
    <property type="entry name" value="Porins"/>
    <property type="match status" value="1"/>
</dbReference>